<evidence type="ECO:0000256" key="3">
    <source>
        <dbReference type="ARBA" id="ARBA00022475"/>
    </source>
</evidence>
<dbReference type="GeneID" id="106457216"/>
<organism evidence="17 18">
    <name type="scientific">Limulus polyphemus</name>
    <name type="common">Atlantic horseshoe crab</name>
    <dbReference type="NCBI Taxonomy" id="6850"/>
    <lineage>
        <taxon>Eukaryota</taxon>
        <taxon>Metazoa</taxon>
        <taxon>Ecdysozoa</taxon>
        <taxon>Arthropoda</taxon>
        <taxon>Chelicerata</taxon>
        <taxon>Merostomata</taxon>
        <taxon>Xiphosura</taxon>
        <taxon>Limulidae</taxon>
        <taxon>Limulus</taxon>
    </lineage>
</organism>
<feature type="transmembrane region" description="Helical" evidence="15">
    <location>
        <begin position="6"/>
        <end position="21"/>
    </location>
</feature>
<evidence type="ECO:0000256" key="13">
    <source>
        <dbReference type="ARBA" id="ARBA00023288"/>
    </source>
</evidence>
<evidence type="ECO:0000313" key="18">
    <source>
        <dbReference type="RefSeq" id="XP_022238763.1"/>
    </source>
</evidence>
<keyword evidence="4 14" id="KW-0812">Transmembrane</keyword>
<keyword evidence="5 15" id="KW-1133">Transmembrane helix</keyword>
<dbReference type="PRINTS" id="PR00237">
    <property type="entry name" value="GPCRRHODOPSN"/>
</dbReference>
<keyword evidence="11" id="KW-0325">Glycoprotein</keyword>
<keyword evidence="9" id="KW-1015">Disulfide bond</keyword>
<evidence type="ECO:0000256" key="1">
    <source>
        <dbReference type="ARBA" id="ARBA00004651"/>
    </source>
</evidence>
<dbReference type="PANTHER" id="PTHR24238:SF75">
    <property type="entry name" value="CHOLECYSTOKININ-LIKE RECEPTOR AT 17D1-RELATED"/>
    <property type="match status" value="1"/>
</dbReference>
<feature type="domain" description="G-protein coupled receptors family 1 profile" evidence="16">
    <location>
        <begin position="12"/>
        <end position="187"/>
    </location>
</feature>
<evidence type="ECO:0000256" key="4">
    <source>
        <dbReference type="ARBA" id="ARBA00022692"/>
    </source>
</evidence>
<dbReference type="Proteomes" id="UP000694941">
    <property type="component" value="Unplaced"/>
</dbReference>
<keyword evidence="8" id="KW-0564">Palmitate</keyword>
<dbReference type="InterPro" id="IPR009126">
    <property type="entry name" value="Cholcskin_rcpt"/>
</dbReference>
<proteinExistence type="inferred from homology"/>
<dbReference type="SUPFAM" id="SSF81321">
    <property type="entry name" value="Family A G protein-coupled receptor-like"/>
    <property type="match status" value="1"/>
</dbReference>
<sequence>MYCIIFIFSVLGNTLVIVTLVQNKRMKTVTNVFLMNLAVSDLLLGVFCMPFTLVGSLLRNFIFGEVMCRLIPYLQAVSVSVSVWTLASISLERFFAICQPFRSRQWQTISHSYKVIVWIWIGSLLTMLPLAVLSRLLPTKVSGRYKCRDVWPNVTSERVFNLYLDAALLIIPLVIMTFMYFLIIHTLYVDLEDENEDLPLRFLASRSQKAPQNRQDSAKPVIVQMAGNRAYNTFTVTSRSRITVHRHLVRRGHYCKNSDEARNNNAEYAKQALTINLAKEKPATLARWKKNYNPVIGLEDDSL</sequence>
<name>A0ABM1S558_LIMPO</name>
<evidence type="ECO:0000256" key="2">
    <source>
        <dbReference type="ARBA" id="ARBA00010663"/>
    </source>
</evidence>
<evidence type="ECO:0000256" key="12">
    <source>
        <dbReference type="ARBA" id="ARBA00023224"/>
    </source>
</evidence>
<evidence type="ECO:0000256" key="6">
    <source>
        <dbReference type="ARBA" id="ARBA00023040"/>
    </source>
</evidence>
<keyword evidence="12 14" id="KW-0807">Transducer</keyword>
<evidence type="ECO:0000259" key="16">
    <source>
        <dbReference type="PROSITE" id="PS50262"/>
    </source>
</evidence>
<keyword evidence="7 15" id="KW-0472">Membrane</keyword>
<dbReference type="PRINTS" id="PR01822">
    <property type="entry name" value="CCYSTOKININR"/>
</dbReference>
<accession>A0ABM1S558</accession>
<evidence type="ECO:0000256" key="9">
    <source>
        <dbReference type="ARBA" id="ARBA00023157"/>
    </source>
</evidence>
<feature type="transmembrane region" description="Helical" evidence="15">
    <location>
        <begin position="33"/>
        <end position="53"/>
    </location>
</feature>
<dbReference type="PROSITE" id="PS50262">
    <property type="entry name" value="G_PROTEIN_RECEP_F1_2"/>
    <property type="match status" value="1"/>
</dbReference>
<dbReference type="Pfam" id="PF00001">
    <property type="entry name" value="7tm_1"/>
    <property type="match status" value="1"/>
</dbReference>
<keyword evidence="13" id="KW-0449">Lipoprotein</keyword>
<evidence type="ECO:0000256" key="5">
    <source>
        <dbReference type="ARBA" id="ARBA00022989"/>
    </source>
</evidence>
<dbReference type="PANTHER" id="PTHR24238">
    <property type="entry name" value="G-PROTEIN COUPLED RECEPTOR"/>
    <property type="match status" value="1"/>
</dbReference>
<evidence type="ECO:0000313" key="17">
    <source>
        <dbReference type="Proteomes" id="UP000694941"/>
    </source>
</evidence>
<keyword evidence="6 14" id="KW-0297">G-protein coupled receptor</keyword>
<feature type="transmembrane region" description="Helical" evidence="15">
    <location>
        <begin position="162"/>
        <end position="183"/>
    </location>
</feature>
<evidence type="ECO:0000256" key="10">
    <source>
        <dbReference type="ARBA" id="ARBA00023170"/>
    </source>
</evidence>
<dbReference type="Gene3D" id="1.20.1070.10">
    <property type="entry name" value="Rhodopsin 7-helix transmembrane proteins"/>
    <property type="match status" value="1"/>
</dbReference>
<protein>
    <submittedName>
        <fullName evidence="18">Cholecystokinin receptor-like</fullName>
    </submittedName>
</protein>
<dbReference type="InterPro" id="IPR017452">
    <property type="entry name" value="GPCR_Rhodpsn_7TM"/>
</dbReference>
<feature type="transmembrane region" description="Helical" evidence="15">
    <location>
        <begin position="115"/>
        <end position="136"/>
    </location>
</feature>
<evidence type="ECO:0000256" key="15">
    <source>
        <dbReference type="SAM" id="Phobius"/>
    </source>
</evidence>
<reference evidence="18" key="1">
    <citation type="submission" date="2025-08" db="UniProtKB">
        <authorList>
            <consortium name="RefSeq"/>
        </authorList>
    </citation>
    <scope>IDENTIFICATION</scope>
    <source>
        <tissue evidence="18">Muscle</tissue>
    </source>
</reference>
<evidence type="ECO:0000256" key="14">
    <source>
        <dbReference type="RuleBase" id="RU000688"/>
    </source>
</evidence>
<gene>
    <name evidence="18" type="primary">LOC106457216</name>
</gene>
<evidence type="ECO:0000256" key="7">
    <source>
        <dbReference type="ARBA" id="ARBA00023136"/>
    </source>
</evidence>
<keyword evidence="3" id="KW-1003">Cell membrane</keyword>
<comment type="similarity">
    <text evidence="2 14">Belongs to the G-protein coupled receptor 1 family.</text>
</comment>
<evidence type="ECO:0000256" key="8">
    <source>
        <dbReference type="ARBA" id="ARBA00023139"/>
    </source>
</evidence>
<evidence type="ECO:0000256" key="11">
    <source>
        <dbReference type="ARBA" id="ARBA00023180"/>
    </source>
</evidence>
<dbReference type="InterPro" id="IPR000276">
    <property type="entry name" value="GPCR_Rhodpsn"/>
</dbReference>
<comment type="subcellular location">
    <subcellularLocation>
        <location evidence="1">Cell membrane</location>
        <topology evidence="1">Multi-pass membrane protein</topology>
    </subcellularLocation>
</comment>
<dbReference type="PROSITE" id="PS00237">
    <property type="entry name" value="G_PROTEIN_RECEP_F1_1"/>
    <property type="match status" value="1"/>
</dbReference>
<keyword evidence="10 14" id="KW-0675">Receptor</keyword>
<keyword evidence="17" id="KW-1185">Reference proteome</keyword>
<dbReference type="RefSeq" id="XP_022238763.1">
    <property type="nucleotide sequence ID" value="XM_022383055.1"/>
</dbReference>